<evidence type="ECO:0000313" key="2">
    <source>
        <dbReference type="EMBL" id="HGU33699.1"/>
    </source>
</evidence>
<dbReference type="InterPro" id="IPR024264">
    <property type="entry name" value="DUF3786"/>
</dbReference>
<organism evidence="2">
    <name type="scientific">Desulfatirhabdium butyrativorans</name>
    <dbReference type="NCBI Taxonomy" id="340467"/>
    <lineage>
        <taxon>Bacteria</taxon>
        <taxon>Pseudomonadati</taxon>
        <taxon>Thermodesulfobacteriota</taxon>
        <taxon>Desulfobacteria</taxon>
        <taxon>Desulfobacterales</taxon>
        <taxon>Desulfatirhabdiaceae</taxon>
        <taxon>Desulfatirhabdium</taxon>
    </lineage>
</organism>
<sequence length="305" mass="34291">MATGACGISCDVCRLFVTGVCGTCGAGISWEASAKIEVQQKLFDQPCPILACARMNGIAYCNRDCDAFPCENFRRGPYPFSEGYLAMQERRRTAGADSSVLPGSSLAVPEEYWEEIGRLDRSDMVRRCLVRPMAEEADILLDFLDTELRVCPSEKRILCRDGSSWKPVEGYLVRLLTTLYLLQAQDIPVTNDWIGVQQLRDAHFFQGPHELNLAPVLARYGHDIEAFCRRCRELGGVSMPMADAAFRLRPFPRIPLVYLLWKGDEEFGPRLSVLFDRSIERHFAADAVWGLVNLMTDVLVRGRIA</sequence>
<feature type="domain" description="DUF3786" evidence="1">
    <location>
        <begin position="123"/>
        <end position="296"/>
    </location>
</feature>
<name>A0A7C4RTJ5_9BACT</name>
<reference evidence="2" key="1">
    <citation type="journal article" date="2020" name="mSystems">
        <title>Genome- and Community-Level Interaction Insights into Carbon Utilization and Element Cycling Functions of Hydrothermarchaeota in Hydrothermal Sediment.</title>
        <authorList>
            <person name="Zhou Z."/>
            <person name="Liu Y."/>
            <person name="Xu W."/>
            <person name="Pan J."/>
            <person name="Luo Z.H."/>
            <person name="Li M."/>
        </authorList>
    </citation>
    <scope>NUCLEOTIDE SEQUENCE [LARGE SCALE GENOMIC DNA]</scope>
    <source>
        <strain evidence="2">SpSt-477</strain>
    </source>
</reference>
<evidence type="ECO:0000259" key="1">
    <source>
        <dbReference type="Pfam" id="PF12654"/>
    </source>
</evidence>
<accession>A0A7C4RTJ5</accession>
<comment type="caution">
    <text evidence="2">The sequence shown here is derived from an EMBL/GenBank/DDBJ whole genome shotgun (WGS) entry which is preliminary data.</text>
</comment>
<dbReference type="EMBL" id="DSUH01000293">
    <property type="protein sequence ID" value="HGU33699.1"/>
    <property type="molecule type" value="Genomic_DNA"/>
</dbReference>
<protein>
    <submittedName>
        <fullName evidence="2">DUF3786 domain-containing protein</fullName>
    </submittedName>
</protein>
<dbReference type="AlphaFoldDB" id="A0A7C4RTJ5"/>
<proteinExistence type="predicted"/>
<dbReference type="Pfam" id="PF12654">
    <property type="entry name" value="DUF3786"/>
    <property type="match status" value="1"/>
</dbReference>
<gene>
    <name evidence="2" type="ORF">ENS29_12730</name>
</gene>